<name>A0A401IEP6_APHSA</name>
<accession>A0A401IEP6</accession>
<dbReference type="RefSeq" id="WP_124978471.1">
    <property type="nucleotide sequence ID" value="NZ_BDQK01000003.1"/>
</dbReference>
<keyword evidence="2" id="KW-1185">Reference proteome</keyword>
<dbReference type="Proteomes" id="UP000287247">
    <property type="component" value="Unassembled WGS sequence"/>
</dbReference>
<gene>
    <name evidence="1" type="ORF">AsFPU1_1078</name>
</gene>
<reference evidence="2" key="1">
    <citation type="submission" date="2017-05" db="EMBL/GenBank/DDBJ databases">
        <title>Physiological properties and genetic analysis related to exopolysaccharide production of fresh-water unicellular cyanobacterium Aphanothece sacrum, Suizenji Nori, that has been cultured as a food source in Japan.</title>
        <authorList>
            <person name="Kanesaki Y."/>
            <person name="Yoshikawa S."/>
            <person name="Ohki K."/>
        </authorList>
    </citation>
    <scope>NUCLEOTIDE SEQUENCE [LARGE SCALE GENOMIC DNA]</scope>
    <source>
        <strain evidence="2">FPU1</strain>
    </source>
</reference>
<comment type="caution">
    <text evidence="1">The sequence shown here is derived from an EMBL/GenBank/DDBJ whole genome shotgun (WGS) entry which is preliminary data.</text>
</comment>
<organism evidence="1 2">
    <name type="scientific">Aphanothece sacrum FPU1</name>
    <dbReference type="NCBI Taxonomy" id="1920663"/>
    <lineage>
        <taxon>Bacteria</taxon>
        <taxon>Bacillati</taxon>
        <taxon>Cyanobacteriota</taxon>
        <taxon>Cyanophyceae</taxon>
        <taxon>Oscillatoriophycideae</taxon>
        <taxon>Chroococcales</taxon>
        <taxon>Aphanothecaceae</taxon>
        <taxon>Aphanothece</taxon>
    </lineage>
</organism>
<evidence type="ECO:0000313" key="2">
    <source>
        <dbReference type="Proteomes" id="UP000287247"/>
    </source>
</evidence>
<sequence>MINTPFEPNRSVASLTLGELENFIKQTIYQYNQQKLTHSEDDQPFDETVPSFLQIVTENADKIPDKLWETVPEDASENLDYYLYNIPYNIN</sequence>
<protein>
    <submittedName>
        <fullName evidence="1">Isocitrate dehydrogenase</fullName>
    </submittedName>
</protein>
<proteinExistence type="predicted"/>
<dbReference type="EMBL" id="BDQK01000003">
    <property type="protein sequence ID" value="GBF79679.1"/>
    <property type="molecule type" value="Genomic_DNA"/>
</dbReference>
<dbReference type="AlphaFoldDB" id="A0A401IEP6"/>
<evidence type="ECO:0000313" key="1">
    <source>
        <dbReference type="EMBL" id="GBF79679.1"/>
    </source>
</evidence>